<dbReference type="AlphaFoldDB" id="A0A6A6QGV5"/>
<proteinExistence type="predicted"/>
<gene>
    <name evidence="1" type="ORF">BU16DRAFT_468768</name>
</gene>
<dbReference type="EMBL" id="MU004195">
    <property type="protein sequence ID" value="KAF2491329.1"/>
    <property type="molecule type" value="Genomic_DNA"/>
</dbReference>
<keyword evidence="2" id="KW-1185">Reference proteome</keyword>
<sequence length="842" mass="95437">MSPQLRIQASQCFSPNNKTRFRSLLYSSEPPTSPQLIGTKCDAVEIDGQPCSTVLEAEGQAWCIRHFNEMKSLNATWKQAQQEAVFVQSLLTPDIAKIKVYKLCQALELRKQISQRFYKRGRDTADHIQWIMELEQDVRGMADRKMVSTLSVHRPMVNSISPCSGLDVPITVHQSPLDPRVPIAELQHIPDDGTILIFKHFYANLCADAIRRLYSIVPDLDDSKGIAFSANPDPPKARIIDGGTDILRAWFRVLVLHESEPDVLQHATQAATIDEFLKGRHASEVETYIDFFEKAWRPHALQYLRVATCAQTLAAREVRTIRILGGIIPCSTEGLRMIKPCWDMLYRWLPQVLTPWTFGGICQNFDDYATICKLSMIGLYCEAWYDPDSPLLDCTTGVYFGFIPSSKGLLASSAEQIDDSFVEVESRNYITAQMAIGDPLAEGLLDELRKRTERLVLVAYQGVDADAAIYPSDDDLFIKRKRSARTKEMIKAAEWTTEVNLEDIKNDLRLRKTSSMYDPIVVDSWQIVIVDKTPGLPFSLFDIVQDALLMLTGDPSPREVVKQVIRDVIPPAVQQIFLDQVTVQDTPDIRYPPPEYVKYEGSRVRCWNPDLKLSPSCPETGDCGFRDENRFIMTVVDEMERNGLISLVQEYEAPQTRPVVLQGADGAPDLYFPYEFEADSDLMQLTSALQVLPPPNCLLDFANSFKEKNPHAVMAKGSIQTSYCAWPMPAVGRLGKGGLNFATWEGYIYQWNVMPFDRPWSERAWQYCLDHYMNSQYPFVMFYMTTFVICAKDDTEVEGAMAAILNEAKQHGWKVVIPPFRRWTSNVESLDLGSTFQGIRPA</sequence>
<name>A0A6A6QGV5_9PEZI</name>
<accession>A0A6A6QGV5</accession>
<reference evidence="1" key="1">
    <citation type="journal article" date="2020" name="Stud. Mycol.">
        <title>101 Dothideomycetes genomes: a test case for predicting lifestyles and emergence of pathogens.</title>
        <authorList>
            <person name="Haridas S."/>
            <person name="Albert R."/>
            <person name="Binder M."/>
            <person name="Bloem J."/>
            <person name="Labutti K."/>
            <person name="Salamov A."/>
            <person name="Andreopoulos B."/>
            <person name="Baker S."/>
            <person name="Barry K."/>
            <person name="Bills G."/>
            <person name="Bluhm B."/>
            <person name="Cannon C."/>
            <person name="Castanera R."/>
            <person name="Culley D."/>
            <person name="Daum C."/>
            <person name="Ezra D."/>
            <person name="Gonzalez J."/>
            <person name="Henrissat B."/>
            <person name="Kuo A."/>
            <person name="Liang C."/>
            <person name="Lipzen A."/>
            <person name="Lutzoni F."/>
            <person name="Magnuson J."/>
            <person name="Mondo S."/>
            <person name="Nolan M."/>
            <person name="Ohm R."/>
            <person name="Pangilinan J."/>
            <person name="Park H.-J."/>
            <person name="Ramirez L."/>
            <person name="Alfaro M."/>
            <person name="Sun H."/>
            <person name="Tritt A."/>
            <person name="Yoshinaga Y."/>
            <person name="Zwiers L.-H."/>
            <person name="Turgeon B."/>
            <person name="Goodwin S."/>
            <person name="Spatafora J."/>
            <person name="Crous P."/>
            <person name="Grigoriev I."/>
        </authorList>
    </citation>
    <scope>NUCLEOTIDE SEQUENCE</scope>
    <source>
        <strain evidence="1">CBS 269.34</strain>
    </source>
</reference>
<evidence type="ECO:0000313" key="1">
    <source>
        <dbReference type="EMBL" id="KAF2491329.1"/>
    </source>
</evidence>
<dbReference type="Proteomes" id="UP000799750">
    <property type="component" value="Unassembled WGS sequence"/>
</dbReference>
<dbReference type="OrthoDB" id="4732550at2759"/>
<protein>
    <submittedName>
        <fullName evidence="1">Uncharacterized protein</fullName>
    </submittedName>
</protein>
<organism evidence="1 2">
    <name type="scientific">Lophium mytilinum</name>
    <dbReference type="NCBI Taxonomy" id="390894"/>
    <lineage>
        <taxon>Eukaryota</taxon>
        <taxon>Fungi</taxon>
        <taxon>Dikarya</taxon>
        <taxon>Ascomycota</taxon>
        <taxon>Pezizomycotina</taxon>
        <taxon>Dothideomycetes</taxon>
        <taxon>Pleosporomycetidae</taxon>
        <taxon>Mytilinidiales</taxon>
        <taxon>Mytilinidiaceae</taxon>
        <taxon>Lophium</taxon>
    </lineage>
</organism>
<evidence type="ECO:0000313" key="2">
    <source>
        <dbReference type="Proteomes" id="UP000799750"/>
    </source>
</evidence>